<dbReference type="STRING" id="930117.SAMN05216225_100964"/>
<evidence type="ECO:0000313" key="2">
    <source>
        <dbReference type="Proteomes" id="UP000183988"/>
    </source>
</evidence>
<reference evidence="1 2" key="1">
    <citation type="submission" date="2016-11" db="EMBL/GenBank/DDBJ databases">
        <authorList>
            <person name="Jaros S."/>
            <person name="Januszkiewicz K."/>
            <person name="Wedrychowicz H."/>
        </authorList>
    </citation>
    <scope>NUCLEOTIDE SEQUENCE [LARGE SCALE GENOMIC DNA]</scope>
    <source>
        <strain evidence="1 2">IBRC-M 10683</strain>
    </source>
</reference>
<dbReference type="EMBL" id="FQVW01000009">
    <property type="protein sequence ID" value="SHF93277.1"/>
    <property type="molecule type" value="Genomic_DNA"/>
</dbReference>
<evidence type="ECO:0000313" key="1">
    <source>
        <dbReference type="EMBL" id="SHF93277.1"/>
    </source>
</evidence>
<keyword evidence="2" id="KW-1185">Reference proteome</keyword>
<dbReference type="RefSeq" id="WP_084063235.1">
    <property type="nucleotide sequence ID" value="NZ_FQVW01000009.1"/>
</dbReference>
<name>A0A1M5FNZ2_9BACI</name>
<dbReference type="Pfam" id="PF26344">
    <property type="entry name" value="YuzC"/>
    <property type="match status" value="1"/>
</dbReference>
<dbReference type="InterPro" id="IPR058870">
    <property type="entry name" value="YuzC"/>
</dbReference>
<protein>
    <recommendedName>
        <fullName evidence="3">Inner spore coat protein</fullName>
    </recommendedName>
</protein>
<organism evidence="1 2">
    <name type="scientific">Ornithinibacillus halophilus</name>
    <dbReference type="NCBI Taxonomy" id="930117"/>
    <lineage>
        <taxon>Bacteria</taxon>
        <taxon>Bacillati</taxon>
        <taxon>Bacillota</taxon>
        <taxon>Bacilli</taxon>
        <taxon>Bacillales</taxon>
        <taxon>Bacillaceae</taxon>
        <taxon>Ornithinibacillus</taxon>
    </lineage>
</organism>
<gene>
    <name evidence="1" type="ORF">SAMN05216225_100964</name>
</gene>
<dbReference type="Proteomes" id="UP000183988">
    <property type="component" value="Unassembled WGS sequence"/>
</dbReference>
<sequence length="135" mass="15652">MYYPYYFPNYYPNVYYTYPVYSVPYYSNSTLIQTNVRPYPEVDPTFFHDSSSAFKQLMQDASHILDSLSSSEELAYQVMDAAQKNQTEKVEELIKSTGVQGEVEVEYNPDGINLTMISNVEGTECCKLTMAIRWR</sequence>
<proteinExistence type="predicted"/>
<evidence type="ECO:0008006" key="3">
    <source>
        <dbReference type="Google" id="ProtNLM"/>
    </source>
</evidence>
<accession>A0A1M5FNZ2</accession>
<dbReference type="OrthoDB" id="2615349at2"/>
<dbReference type="AlphaFoldDB" id="A0A1M5FNZ2"/>